<organism evidence="1 2">
    <name type="scientific">Christiangramia lutea</name>
    <dbReference type="NCBI Taxonomy" id="1607951"/>
    <lineage>
        <taxon>Bacteria</taxon>
        <taxon>Pseudomonadati</taxon>
        <taxon>Bacteroidota</taxon>
        <taxon>Flavobacteriia</taxon>
        <taxon>Flavobacteriales</taxon>
        <taxon>Flavobacteriaceae</taxon>
        <taxon>Christiangramia</taxon>
    </lineage>
</organism>
<keyword evidence="2" id="KW-1185">Reference proteome</keyword>
<reference evidence="1" key="1">
    <citation type="submission" date="2022-03" db="EMBL/GenBank/DDBJ databases">
        <title>Gramella crocea sp. nov., isolated from activated sludge of a seafood processing plant.</title>
        <authorList>
            <person name="Zhang X."/>
        </authorList>
    </citation>
    <scope>NUCLEOTIDE SEQUENCE</scope>
    <source>
        <strain evidence="1">YJ019</strain>
    </source>
</reference>
<accession>A0A9X2AA13</accession>
<evidence type="ECO:0000313" key="1">
    <source>
        <dbReference type="EMBL" id="MCH4824199.1"/>
    </source>
</evidence>
<sequence>MAGITITKVDFTASPATIPCPPSNPNTKFTVSVTVKGQGGQLPGAYDVKLYDLDKTPNKTLLDEKLDVAVEAHHEFEKTHTFKLWCDNNCNVEGRLGKSGEKKPQLRAIVYYQDNLTKNSPVRTIIQCGSGGTKPEDKRRRE</sequence>
<dbReference type="EMBL" id="JAKVTV010000005">
    <property type="protein sequence ID" value="MCH4824199.1"/>
    <property type="molecule type" value="Genomic_DNA"/>
</dbReference>
<gene>
    <name evidence="1" type="ORF">ML462_13555</name>
</gene>
<proteinExistence type="predicted"/>
<protein>
    <submittedName>
        <fullName evidence="1">Uncharacterized protein</fullName>
    </submittedName>
</protein>
<dbReference type="Proteomes" id="UP001139226">
    <property type="component" value="Unassembled WGS sequence"/>
</dbReference>
<dbReference type="RefSeq" id="WP_240714368.1">
    <property type="nucleotide sequence ID" value="NZ_JAKVTV010000005.1"/>
</dbReference>
<comment type="caution">
    <text evidence="1">The sequence shown here is derived from an EMBL/GenBank/DDBJ whole genome shotgun (WGS) entry which is preliminary data.</text>
</comment>
<evidence type="ECO:0000313" key="2">
    <source>
        <dbReference type="Proteomes" id="UP001139226"/>
    </source>
</evidence>
<dbReference type="AlphaFoldDB" id="A0A9X2AA13"/>
<name>A0A9X2AA13_9FLAO</name>